<dbReference type="Proteomes" id="UP000004563">
    <property type="component" value="Unassembled WGS sequence"/>
</dbReference>
<reference evidence="1 2" key="1">
    <citation type="journal article" date="2011" name="J. Bacteriol.">
        <title>Draft genome sequence of Bacteroides vulgatus PC510, a strain isolated from human feces.</title>
        <authorList>
            <person name="Cuiv P.O."/>
            <person name="Klaassens E.S."/>
            <person name="Durkin A.S."/>
            <person name="Harkins D.M."/>
            <person name="Foster L."/>
            <person name="McCorrison J."/>
            <person name="Torralba M."/>
            <person name="Nelson K.E."/>
            <person name="Morrison M."/>
        </authorList>
    </citation>
    <scope>NUCLEOTIDE SEQUENCE [LARGE SCALE GENOMIC DNA]</scope>
    <source>
        <strain evidence="1 2">PC510</strain>
    </source>
</reference>
<evidence type="ECO:0000313" key="1">
    <source>
        <dbReference type="EMBL" id="EFG18464.1"/>
    </source>
</evidence>
<name>D4V6Q0_PHOVU</name>
<comment type="caution">
    <text evidence="1">The sequence shown here is derived from an EMBL/GenBank/DDBJ whole genome shotgun (WGS) entry which is preliminary data.</text>
</comment>
<accession>D4V6Q0</accession>
<organism evidence="1 2">
    <name type="scientific">Phocaeicola vulgatus PC510</name>
    <dbReference type="NCBI Taxonomy" id="702446"/>
    <lineage>
        <taxon>Bacteria</taxon>
        <taxon>Pseudomonadati</taxon>
        <taxon>Bacteroidota</taxon>
        <taxon>Bacteroidia</taxon>
        <taxon>Bacteroidales</taxon>
        <taxon>Bacteroidaceae</taxon>
        <taxon>Phocaeicola</taxon>
    </lineage>
</organism>
<protein>
    <submittedName>
        <fullName evidence="1">Uncharacterized protein</fullName>
    </submittedName>
</protein>
<sequence length="50" mass="5845">MVLTSHYTKEGDIYIIQINDIVSARLYKTEEGKLRGEAPFFEGIWIIKEK</sequence>
<evidence type="ECO:0000313" key="2">
    <source>
        <dbReference type="Proteomes" id="UP000004563"/>
    </source>
</evidence>
<gene>
    <name evidence="1" type="ORF">CUU_3904</name>
</gene>
<dbReference type="EMBL" id="ADKO01000046">
    <property type="protein sequence ID" value="EFG18464.1"/>
    <property type="molecule type" value="Genomic_DNA"/>
</dbReference>
<dbReference type="AlphaFoldDB" id="D4V6Q0"/>
<proteinExistence type="predicted"/>